<proteinExistence type="predicted"/>
<gene>
    <name evidence="2" type="ORF">CU041_15595</name>
</gene>
<evidence type="ECO:0000313" key="3">
    <source>
        <dbReference type="Proteomes" id="UP000233365"/>
    </source>
</evidence>
<dbReference type="EMBL" id="PGTS01000006">
    <property type="protein sequence ID" value="PKR48144.1"/>
    <property type="molecule type" value="Genomic_DNA"/>
</dbReference>
<dbReference type="PANTHER" id="PTHR46361:SF3">
    <property type="entry name" value="ELECTRON CARRIER_ PROTEIN DISULFIDE OXIDOREDUCTASE"/>
    <property type="match status" value="1"/>
</dbReference>
<feature type="domain" description="DUF547" evidence="1">
    <location>
        <begin position="125"/>
        <end position="239"/>
    </location>
</feature>
<dbReference type="Proteomes" id="UP000233365">
    <property type="component" value="Unassembled WGS sequence"/>
</dbReference>
<comment type="caution">
    <text evidence="2">The sequence shown here is derived from an EMBL/GenBank/DDBJ whole genome shotgun (WGS) entry which is preliminary data.</text>
</comment>
<evidence type="ECO:0000259" key="1">
    <source>
        <dbReference type="Pfam" id="PF04784"/>
    </source>
</evidence>
<accession>A0ABX4R6D3</accession>
<evidence type="ECO:0000313" key="2">
    <source>
        <dbReference type="EMBL" id="PKR48144.1"/>
    </source>
</evidence>
<protein>
    <submittedName>
        <fullName evidence="2">DUF547 domain-containing protein</fullName>
    </submittedName>
</protein>
<dbReference type="RefSeq" id="WP_101247626.1">
    <property type="nucleotide sequence ID" value="NZ_PGTS01000006.1"/>
</dbReference>
<dbReference type="PANTHER" id="PTHR46361">
    <property type="entry name" value="ELECTRON CARRIER/ PROTEIN DISULFIDE OXIDOREDUCTASE"/>
    <property type="match status" value="1"/>
</dbReference>
<dbReference type="InterPro" id="IPR006869">
    <property type="entry name" value="DUF547"/>
</dbReference>
<keyword evidence="3" id="KW-1185">Reference proteome</keyword>
<sequence length="311" mass="34550">MRSLPLLPFVSGLCRLCRPVRRASLPGWPGLASLAPVLVVMVMLAMPGAVNAAPKADLWPDWQVYDPQSTIMVDHAEWQGVLDRFVDQPEAGVTTFDYQRALSERANGIYAVAHYIDQMVDISVSRLNRAEQMAYWINLYNALTVKVVLDHYPVASIRDIDISPGLFASGPWGKKLVRIEGRTLSLDDIEHRILRPIWQDARIHYAVNCASIGCPALARDAYDAKRIESQLDQAARGFINHARAIHSDGDGGFVISSLYDWYRDDFGAGDAQFVAHLLTFAGPELTAQLDHIGGFDVSDDEYDWALNAPQS</sequence>
<organism evidence="2 3">
    <name type="scientific">Thalassospira povalilytica</name>
    <dbReference type="NCBI Taxonomy" id="732237"/>
    <lineage>
        <taxon>Bacteria</taxon>
        <taxon>Pseudomonadati</taxon>
        <taxon>Pseudomonadota</taxon>
        <taxon>Alphaproteobacteria</taxon>
        <taxon>Rhodospirillales</taxon>
        <taxon>Thalassospiraceae</taxon>
        <taxon>Thalassospira</taxon>
    </lineage>
</organism>
<name>A0ABX4R6D3_9PROT</name>
<reference evidence="2 3" key="1">
    <citation type="submission" date="2017-11" db="EMBL/GenBank/DDBJ databases">
        <title>Biodiversity and function of Thalassospira species in the particle-attached aromatic-hydrocarbon-degrading consortia from the surface seawater of the China South Sea.</title>
        <authorList>
            <person name="Dong C."/>
            <person name="Liu R."/>
            <person name="Shao Z."/>
        </authorList>
    </citation>
    <scope>NUCLEOTIDE SEQUENCE [LARGE SCALE GENOMIC DNA]</scope>
    <source>
        <strain evidence="2 3">139Z-12</strain>
    </source>
</reference>
<dbReference type="Pfam" id="PF04784">
    <property type="entry name" value="DUF547"/>
    <property type="match status" value="1"/>
</dbReference>